<dbReference type="Proteomes" id="UP000235388">
    <property type="component" value="Unassembled WGS sequence"/>
</dbReference>
<dbReference type="AlphaFoldDB" id="A0A2N5W332"/>
<dbReference type="SUPFAM" id="SSF53098">
    <property type="entry name" value="Ribonuclease H-like"/>
    <property type="match status" value="1"/>
</dbReference>
<keyword evidence="2" id="KW-1185">Reference proteome</keyword>
<dbReference type="Gene3D" id="3.30.420.10">
    <property type="entry name" value="Ribonuclease H-like superfamily/Ribonuclease H"/>
    <property type="match status" value="1"/>
</dbReference>
<dbReference type="OrthoDB" id="3227343at2759"/>
<dbReference type="EMBL" id="PGCJ01000018">
    <property type="protein sequence ID" value="PLW56653.1"/>
    <property type="molecule type" value="Genomic_DNA"/>
</dbReference>
<accession>A0A2N5W332</accession>
<dbReference type="GO" id="GO:0003676">
    <property type="term" value="F:nucleic acid binding"/>
    <property type="evidence" value="ECO:0007669"/>
    <property type="project" value="InterPro"/>
</dbReference>
<reference evidence="1 2" key="1">
    <citation type="submission" date="2017-11" db="EMBL/GenBank/DDBJ databases">
        <title>De novo assembly and phasing of dikaryotic genomes from two isolates of Puccinia coronata f. sp. avenae, the causal agent of oat crown rust.</title>
        <authorList>
            <person name="Miller M.E."/>
            <person name="Zhang Y."/>
            <person name="Omidvar V."/>
            <person name="Sperschneider J."/>
            <person name="Schwessinger B."/>
            <person name="Raley C."/>
            <person name="Palmer J.M."/>
            <person name="Garnica D."/>
            <person name="Upadhyaya N."/>
            <person name="Rathjen J."/>
            <person name="Taylor J.M."/>
            <person name="Park R.F."/>
            <person name="Dodds P.N."/>
            <person name="Hirsch C.D."/>
            <person name="Kianian S.F."/>
            <person name="Figueroa M."/>
        </authorList>
    </citation>
    <scope>NUCLEOTIDE SEQUENCE [LARGE SCALE GENOMIC DNA]</scope>
    <source>
        <strain evidence="1">12NC29</strain>
    </source>
</reference>
<evidence type="ECO:0000313" key="2">
    <source>
        <dbReference type="Proteomes" id="UP000235388"/>
    </source>
</evidence>
<organism evidence="1 2">
    <name type="scientific">Puccinia coronata f. sp. avenae</name>
    <dbReference type="NCBI Taxonomy" id="200324"/>
    <lineage>
        <taxon>Eukaryota</taxon>
        <taxon>Fungi</taxon>
        <taxon>Dikarya</taxon>
        <taxon>Basidiomycota</taxon>
        <taxon>Pucciniomycotina</taxon>
        <taxon>Pucciniomycetes</taxon>
        <taxon>Pucciniales</taxon>
        <taxon>Pucciniaceae</taxon>
        <taxon>Puccinia</taxon>
    </lineage>
</organism>
<evidence type="ECO:0008006" key="3">
    <source>
        <dbReference type="Google" id="ProtNLM"/>
    </source>
</evidence>
<gene>
    <name evidence="1" type="ORF">PCANC_05118</name>
</gene>
<sequence>MATIVLDRGNIFVSQVAQELDRHLGIRLHPSTAYHPRTKRQSKIANKAWPGCLATKFESVDNLLGGMAPEFKSDGCIRY</sequence>
<proteinExistence type="predicted"/>
<dbReference type="InterPro" id="IPR036397">
    <property type="entry name" value="RNaseH_sf"/>
</dbReference>
<comment type="caution">
    <text evidence="1">The sequence shown here is derived from an EMBL/GenBank/DDBJ whole genome shotgun (WGS) entry which is preliminary data.</text>
</comment>
<dbReference type="InterPro" id="IPR012337">
    <property type="entry name" value="RNaseH-like_sf"/>
</dbReference>
<protein>
    <recommendedName>
        <fullName evidence="3">Integrase catalytic domain-containing protein</fullName>
    </recommendedName>
</protein>
<name>A0A2N5W332_9BASI</name>
<evidence type="ECO:0000313" key="1">
    <source>
        <dbReference type="EMBL" id="PLW56653.1"/>
    </source>
</evidence>